<feature type="region of interest" description="Disordered" evidence="14">
    <location>
        <begin position="213"/>
        <end position="264"/>
    </location>
</feature>
<evidence type="ECO:0000256" key="13">
    <source>
        <dbReference type="SAM" id="Coils"/>
    </source>
</evidence>
<dbReference type="AlphaFoldDB" id="A0A1B6J5U8"/>
<feature type="region of interest" description="Disordered" evidence="14">
    <location>
        <begin position="592"/>
        <end position="639"/>
    </location>
</feature>
<dbReference type="PANTHER" id="PTHR47464:SF2">
    <property type="entry name" value="MACOILIN"/>
    <property type="match status" value="1"/>
</dbReference>
<evidence type="ECO:0000313" key="16">
    <source>
        <dbReference type="EMBL" id="JAS92026.1"/>
    </source>
</evidence>
<dbReference type="GO" id="GO:0031965">
    <property type="term" value="C:nuclear membrane"/>
    <property type="evidence" value="ECO:0007669"/>
    <property type="project" value="UniProtKB-SubCell"/>
</dbReference>
<dbReference type="InterPro" id="IPR019130">
    <property type="entry name" value="Macoilin"/>
</dbReference>
<organism evidence="17">
    <name type="scientific">Homalodisca liturata</name>
    <dbReference type="NCBI Taxonomy" id="320908"/>
    <lineage>
        <taxon>Eukaryota</taxon>
        <taxon>Metazoa</taxon>
        <taxon>Ecdysozoa</taxon>
        <taxon>Arthropoda</taxon>
        <taxon>Hexapoda</taxon>
        <taxon>Insecta</taxon>
        <taxon>Pterygota</taxon>
        <taxon>Neoptera</taxon>
        <taxon>Paraneoptera</taxon>
        <taxon>Hemiptera</taxon>
        <taxon>Auchenorrhyncha</taxon>
        <taxon>Membracoidea</taxon>
        <taxon>Cicadellidae</taxon>
        <taxon>Cicadellinae</taxon>
        <taxon>Proconiini</taxon>
        <taxon>Homalodisca</taxon>
    </lineage>
</organism>
<dbReference type="Pfam" id="PF09726">
    <property type="entry name" value="Macoilin"/>
    <property type="match status" value="1"/>
</dbReference>
<feature type="compositionally biased region" description="Polar residues" evidence="14">
    <location>
        <begin position="227"/>
        <end position="244"/>
    </location>
</feature>
<evidence type="ECO:0000256" key="15">
    <source>
        <dbReference type="SAM" id="Phobius"/>
    </source>
</evidence>
<evidence type="ECO:0000256" key="9">
    <source>
        <dbReference type="ARBA" id="ARBA00023136"/>
    </source>
</evidence>
<feature type="region of interest" description="Disordered" evidence="14">
    <location>
        <begin position="442"/>
        <end position="472"/>
    </location>
</feature>
<evidence type="ECO:0000256" key="12">
    <source>
        <dbReference type="ARBA" id="ARBA00031129"/>
    </source>
</evidence>
<name>A0A1B6J5U8_9HEMI</name>
<evidence type="ECO:0000256" key="11">
    <source>
        <dbReference type="ARBA" id="ARBA00023242"/>
    </source>
</evidence>
<proteinExistence type="predicted"/>
<keyword evidence="7" id="KW-0256">Endoplasmic reticulum</keyword>
<keyword evidence="8 15" id="KW-1133">Transmembrane helix</keyword>
<dbReference type="EMBL" id="GECU01015680">
    <property type="protein sequence ID" value="JAS92026.1"/>
    <property type="molecule type" value="Transcribed_RNA"/>
</dbReference>
<protein>
    <recommendedName>
        <fullName evidence="4">Macoilin</fullName>
    </recommendedName>
    <alternativeName>
        <fullName evidence="12">Transmembrane protein 57</fullName>
    </alternativeName>
</protein>
<feature type="coiled-coil region" evidence="13">
    <location>
        <begin position="356"/>
        <end position="383"/>
    </location>
</feature>
<accession>A0A1B6J5U8</accession>
<dbReference type="GO" id="GO:0030867">
    <property type="term" value="C:rough endoplasmic reticulum membrane"/>
    <property type="evidence" value="ECO:0007669"/>
    <property type="project" value="UniProtKB-SubCell"/>
</dbReference>
<feature type="region of interest" description="Disordered" evidence="14">
    <location>
        <begin position="300"/>
        <end position="353"/>
    </location>
</feature>
<feature type="transmembrane region" description="Helical" evidence="15">
    <location>
        <begin position="69"/>
        <end position="86"/>
    </location>
</feature>
<comment type="subcellular location">
    <subcellularLocation>
        <location evidence="2">Nucleus membrane</location>
        <topology evidence="2">Multi-pass membrane protein</topology>
    </subcellularLocation>
    <subcellularLocation>
        <location evidence="3">Rough endoplasmic reticulum membrane</location>
        <topology evidence="3">Multi-pass membrane protein</topology>
    </subcellularLocation>
</comment>
<feature type="transmembrane region" description="Helical" evidence="15">
    <location>
        <begin position="156"/>
        <end position="176"/>
    </location>
</feature>
<reference evidence="17" key="1">
    <citation type="submission" date="2015-11" db="EMBL/GenBank/DDBJ databases">
        <title>De novo transcriptome assembly of four potential Pierce s Disease insect vectors from Arizona vineyards.</title>
        <authorList>
            <person name="Tassone E.E."/>
        </authorList>
    </citation>
    <scope>NUCLEOTIDE SEQUENCE</scope>
</reference>
<evidence type="ECO:0000313" key="17">
    <source>
        <dbReference type="EMBL" id="JAS94524.1"/>
    </source>
</evidence>
<evidence type="ECO:0000256" key="10">
    <source>
        <dbReference type="ARBA" id="ARBA00023180"/>
    </source>
</evidence>
<feature type="compositionally biased region" description="Polar residues" evidence="14">
    <location>
        <begin position="309"/>
        <end position="323"/>
    </location>
</feature>
<feature type="compositionally biased region" description="Basic and acidic residues" evidence="14">
    <location>
        <begin position="249"/>
        <end position="264"/>
    </location>
</feature>
<feature type="compositionally biased region" description="Basic and acidic residues" evidence="14">
    <location>
        <begin position="333"/>
        <end position="353"/>
    </location>
</feature>
<feature type="compositionally biased region" description="Polar residues" evidence="14">
    <location>
        <begin position="611"/>
        <end position="630"/>
    </location>
</feature>
<gene>
    <name evidence="16" type="ORF">g.23142</name>
    <name evidence="17" type="ORF">g.23143</name>
</gene>
<evidence type="ECO:0000256" key="4">
    <source>
        <dbReference type="ARBA" id="ARBA00021882"/>
    </source>
</evidence>
<evidence type="ECO:0000256" key="14">
    <source>
        <dbReference type="SAM" id="MobiDB-lite"/>
    </source>
</evidence>
<evidence type="ECO:0000256" key="8">
    <source>
        <dbReference type="ARBA" id="ARBA00022989"/>
    </source>
</evidence>
<dbReference type="EMBL" id="GECU01013182">
    <property type="protein sequence ID" value="JAS94524.1"/>
    <property type="molecule type" value="Transcribed_RNA"/>
</dbReference>
<keyword evidence="11" id="KW-0539">Nucleus</keyword>
<evidence type="ECO:0000256" key="3">
    <source>
        <dbReference type="ARBA" id="ARBA00004269"/>
    </source>
</evidence>
<dbReference type="GO" id="GO:0023041">
    <property type="term" value="P:neuronal signal transduction"/>
    <property type="evidence" value="ECO:0007669"/>
    <property type="project" value="InterPro"/>
</dbReference>
<comment type="function">
    <text evidence="1">Plays a role in the regulation of neuronal activity.</text>
</comment>
<sequence>MKRRNADCGKLRRPIKRTKITDGFYGSTLLYLKFFILWAVVLLADFILEFRFEFLWPFWLLLRSVYDSFKYQGLAFSVFFVCIAVTSDMICFFFIPVQWLFFAASTYVWVQYVWHTEKGVCVPTVVLWLLFVYMEAAVRLRDLRHLPFHLDLCRPFAAHCIGYPVVTLGFGFKSYVGYRMRQRKQRDVAKENEFYMQLLQQALPIEQQHTLCHNTSPEKSKGGTINDVVTSNGSVHNNNSTQVKINHRKSLDKGERDKSCTEVDHKTINNNKSFSHTNGDIHTELEFIERIGSVNDFDENEAEKDKSSKSYVQLKSNSKWSNHQAKENAVNCQRERRNKANKDNTEHNSSQKDEYCQRLEADVKRLKMDLQASRQTEQELRCQVNALLVNEKSIKSELCQLQLDNDDLQSKIHSLVSARQMDKQAVTQLERRVQEERRLRTTTEAQLAAERKAKEAASRAMSSPPSKGECTESCRVRRRDLEAETKQLRRELKLKEERCLAIERDVQCLRQYKENHNESEILMSALSAMQDKNAHLENSLSAETRIKLDLFSALGEAKRQLEIRENLIRQQEREMEELKAKMAQVLAVMPTETFGPAPSCNTSKLRLADSPSPSAQSNLDPNATAYTPKSSHLAPAAEA</sequence>
<keyword evidence="5" id="KW-0597">Phosphoprotein</keyword>
<keyword evidence="9 15" id="KW-0472">Membrane</keyword>
<evidence type="ECO:0000256" key="2">
    <source>
        <dbReference type="ARBA" id="ARBA00004232"/>
    </source>
</evidence>
<keyword evidence="6 15" id="KW-0812">Transmembrane</keyword>
<evidence type="ECO:0000256" key="6">
    <source>
        <dbReference type="ARBA" id="ARBA00022692"/>
    </source>
</evidence>
<evidence type="ECO:0000256" key="5">
    <source>
        <dbReference type="ARBA" id="ARBA00022553"/>
    </source>
</evidence>
<keyword evidence="13" id="KW-0175">Coiled coil</keyword>
<feature type="transmembrane region" description="Helical" evidence="15">
    <location>
        <begin position="29"/>
        <end position="48"/>
    </location>
</feature>
<keyword evidence="10" id="KW-0325">Glycoprotein</keyword>
<feature type="coiled-coil region" evidence="13">
    <location>
        <begin position="554"/>
        <end position="588"/>
    </location>
</feature>
<dbReference type="PANTHER" id="PTHR47464">
    <property type="entry name" value="MACOILIN"/>
    <property type="match status" value="1"/>
</dbReference>
<feature type="transmembrane region" description="Helical" evidence="15">
    <location>
        <begin position="119"/>
        <end position="136"/>
    </location>
</feature>
<evidence type="ECO:0000256" key="7">
    <source>
        <dbReference type="ARBA" id="ARBA00022824"/>
    </source>
</evidence>
<evidence type="ECO:0000256" key="1">
    <source>
        <dbReference type="ARBA" id="ARBA00003440"/>
    </source>
</evidence>